<evidence type="ECO:0000256" key="1">
    <source>
        <dbReference type="SAM" id="MobiDB-lite"/>
    </source>
</evidence>
<feature type="region of interest" description="Disordered" evidence="1">
    <location>
        <begin position="196"/>
        <end position="219"/>
    </location>
</feature>
<evidence type="ECO:0000313" key="3">
    <source>
        <dbReference type="Proteomes" id="UP000245207"/>
    </source>
</evidence>
<gene>
    <name evidence="2" type="ORF">CTI12_AA362210</name>
</gene>
<feature type="region of interest" description="Disordered" evidence="1">
    <location>
        <begin position="130"/>
        <end position="168"/>
    </location>
</feature>
<accession>A0A2U1MN46</accession>
<organism evidence="2 3">
    <name type="scientific">Artemisia annua</name>
    <name type="common">Sweet wormwood</name>
    <dbReference type="NCBI Taxonomy" id="35608"/>
    <lineage>
        <taxon>Eukaryota</taxon>
        <taxon>Viridiplantae</taxon>
        <taxon>Streptophyta</taxon>
        <taxon>Embryophyta</taxon>
        <taxon>Tracheophyta</taxon>
        <taxon>Spermatophyta</taxon>
        <taxon>Magnoliopsida</taxon>
        <taxon>eudicotyledons</taxon>
        <taxon>Gunneridae</taxon>
        <taxon>Pentapetalae</taxon>
        <taxon>asterids</taxon>
        <taxon>campanulids</taxon>
        <taxon>Asterales</taxon>
        <taxon>Asteraceae</taxon>
        <taxon>Asteroideae</taxon>
        <taxon>Anthemideae</taxon>
        <taxon>Artemisiinae</taxon>
        <taxon>Artemisia</taxon>
    </lineage>
</organism>
<feature type="region of interest" description="Disordered" evidence="1">
    <location>
        <begin position="1"/>
        <end position="26"/>
    </location>
</feature>
<feature type="compositionally biased region" description="Gly residues" evidence="1">
    <location>
        <begin position="77"/>
        <end position="104"/>
    </location>
</feature>
<feature type="compositionally biased region" description="Basic and acidic residues" evidence="1">
    <location>
        <begin position="12"/>
        <end position="26"/>
    </location>
</feature>
<dbReference type="EMBL" id="PKPP01004823">
    <property type="protein sequence ID" value="PWA62652.1"/>
    <property type="molecule type" value="Genomic_DNA"/>
</dbReference>
<proteinExistence type="predicted"/>
<evidence type="ECO:0000313" key="2">
    <source>
        <dbReference type="EMBL" id="PWA62652.1"/>
    </source>
</evidence>
<feature type="region of interest" description="Disordered" evidence="1">
    <location>
        <begin position="65"/>
        <end position="118"/>
    </location>
</feature>
<reference evidence="2 3" key="1">
    <citation type="journal article" date="2018" name="Mol. Plant">
        <title>The genome of Artemisia annua provides insight into the evolution of Asteraceae family and artemisinin biosynthesis.</title>
        <authorList>
            <person name="Shen Q."/>
            <person name="Zhang L."/>
            <person name="Liao Z."/>
            <person name="Wang S."/>
            <person name="Yan T."/>
            <person name="Shi P."/>
            <person name="Liu M."/>
            <person name="Fu X."/>
            <person name="Pan Q."/>
            <person name="Wang Y."/>
            <person name="Lv Z."/>
            <person name="Lu X."/>
            <person name="Zhang F."/>
            <person name="Jiang W."/>
            <person name="Ma Y."/>
            <person name="Chen M."/>
            <person name="Hao X."/>
            <person name="Li L."/>
            <person name="Tang Y."/>
            <person name="Lv G."/>
            <person name="Zhou Y."/>
            <person name="Sun X."/>
            <person name="Brodelius P.E."/>
            <person name="Rose J.K.C."/>
            <person name="Tang K."/>
        </authorList>
    </citation>
    <scope>NUCLEOTIDE SEQUENCE [LARGE SCALE GENOMIC DNA]</scope>
    <source>
        <strain evidence="3">cv. Huhao1</strain>
        <tissue evidence="2">Leaf</tissue>
    </source>
</reference>
<protein>
    <submittedName>
        <fullName evidence="2">U-box domain-containing protein 17</fullName>
    </submittedName>
</protein>
<feature type="compositionally biased region" description="Low complexity" evidence="1">
    <location>
        <begin position="151"/>
        <end position="168"/>
    </location>
</feature>
<dbReference type="AlphaFoldDB" id="A0A2U1MN46"/>
<dbReference type="Proteomes" id="UP000245207">
    <property type="component" value="Unassembled WGS sequence"/>
</dbReference>
<name>A0A2U1MN46_ARTAN</name>
<comment type="caution">
    <text evidence="2">The sequence shown here is derived from an EMBL/GenBank/DDBJ whole genome shotgun (WGS) entry which is preliminary data.</text>
</comment>
<keyword evidence="3" id="KW-1185">Reference proteome</keyword>
<dbReference type="OrthoDB" id="1750923at2759"/>
<sequence>MPGRPPHKRKKDAGEKDDRNRTRVERKGVIMHCSLCKGEGHNVRGCPTRKEGESVGEASCGKAVRGGKTMSVRGGFKTRGGGKSSVGAKTRGGGQQAKTRGGGQRSATGEQEAATDGETMLGTVADEIPLSNSQPMASQEPIDEETSPTHATPVVPAQPDVPAPTIAPAHAPAHALGIRIRRPFVPFMRRESERIKQIVFKRPPPPGPGLTPDDAMLVD</sequence>
<feature type="compositionally biased region" description="Basic residues" evidence="1">
    <location>
        <begin position="1"/>
        <end position="11"/>
    </location>
</feature>